<name>A0A3P7Q0E8_9FIRM</name>
<dbReference type="Proteomes" id="UP000279029">
    <property type="component" value="Chromosome"/>
</dbReference>
<dbReference type="AlphaFoldDB" id="A0A3P7Q0E8"/>
<evidence type="ECO:0000313" key="2">
    <source>
        <dbReference type="Proteomes" id="UP000279029"/>
    </source>
</evidence>
<proteinExistence type="predicted"/>
<dbReference type="KEGG" id="cbar:PATL70BA_2970"/>
<sequence length="50" mass="5619">MGLRKGKENILKTYDHEGILSINHNSEKSPFLSVYTIRFGHGSFGSIILL</sequence>
<accession>A0A3P7Q0E8</accession>
<organism evidence="1 2">
    <name type="scientific">Petrocella atlantisensis</name>
    <dbReference type="NCBI Taxonomy" id="2173034"/>
    <lineage>
        <taxon>Bacteria</taxon>
        <taxon>Bacillati</taxon>
        <taxon>Bacillota</taxon>
        <taxon>Clostridia</taxon>
        <taxon>Lachnospirales</taxon>
        <taxon>Vallitaleaceae</taxon>
        <taxon>Petrocella</taxon>
    </lineage>
</organism>
<protein>
    <submittedName>
        <fullName evidence="1">Uncharacterized protein</fullName>
    </submittedName>
</protein>
<evidence type="ECO:0000313" key="1">
    <source>
        <dbReference type="EMBL" id="VDN48881.1"/>
    </source>
</evidence>
<gene>
    <name evidence="1" type="ORF">PATL70BA_2970</name>
</gene>
<reference evidence="1 2" key="1">
    <citation type="submission" date="2018-09" db="EMBL/GenBank/DDBJ databases">
        <authorList>
            <person name="Postec A."/>
        </authorList>
    </citation>
    <scope>NUCLEOTIDE SEQUENCE [LARGE SCALE GENOMIC DNA]</scope>
    <source>
        <strain evidence="1">70B-A</strain>
    </source>
</reference>
<keyword evidence="2" id="KW-1185">Reference proteome</keyword>
<dbReference type="EMBL" id="LR130778">
    <property type="protein sequence ID" value="VDN48881.1"/>
    <property type="molecule type" value="Genomic_DNA"/>
</dbReference>